<dbReference type="NCBIfam" id="TIGR00510">
    <property type="entry name" value="lipA"/>
    <property type="match status" value="1"/>
</dbReference>
<dbReference type="AlphaFoldDB" id="A0AAE7BBQ5"/>
<dbReference type="GO" id="GO:0009249">
    <property type="term" value="P:protein lipoylation"/>
    <property type="evidence" value="ECO:0007669"/>
    <property type="project" value="UniProtKB-UniRule"/>
</dbReference>
<comment type="cofactor">
    <cofactor evidence="8">
        <name>[4Fe-4S] cluster</name>
        <dbReference type="ChEBI" id="CHEBI:49883"/>
    </cofactor>
    <text evidence="8">Binds 2 [4Fe-4S] clusters per subunit. One cluster is coordinated with 3 cysteines and an exchangeable S-adenosyl-L-methionine.</text>
</comment>
<comment type="function">
    <text evidence="8">Catalyzes the radical-mediated insertion of two sulfur atoms into the C-6 and C-8 positions of the octanoyl moiety bound to the lipoyl domains of lipoate-dependent enzymes, thereby converting the octanoylated domains into lipoylated derivatives.</text>
</comment>
<feature type="binding site" evidence="8">
    <location>
        <position position="66"/>
    </location>
    <ligand>
        <name>[4Fe-4S] cluster</name>
        <dbReference type="ChEBI" id="CHEBI:49883"/>
        <label>2</label>
        <note>4Fe-4S-S-AdoMet</note>
    </ligand>
</feature>
<evidence type="ECO:0000256" key="2">
    <source>
        <dbReference type="ARBA" id="ARBA00022679"/>
    </source>
</evidence>
<comment type="catalytic activity">
    <reaction evidence="7 8">
        <text>[[Fe-S] cluster scaffold protein carrying a second [4Fe-4S](2+) cluster] + N(6)-octanoyl-L-lysyl-[protein] + 2 oxidized [2Fe-2S]-[ferredoxin] + 2 S-adenosyl-L-methionine + 4 H(+) = [[Fe-S] cluster scaffold protein] + N(6)-[(R)-dihydrolipoyl]-L-lysyl-[protein] + 4 Fe(3+) + 2 hydrogen sulfide + 2 5'-deoxyadenosine + 2 L-methionine + 2 reduced [2Fe-2S]-[ferredoxin]</text>
        <dbReference type="Rhea" id="RHEA:16585"/>
        <dbReference type="Rhea" id="RHEA-COMP:9928"/>
        <dbReference type="Rhea" id="RHEA-COMP:10000"/>
        <dbReference type="Rhea" id="RHEA-COMP:10001"/>
        <dbReference type="Rhea" id="RHEA-COMP:10475"/>
        <dbReference type="Rhea" id="RHEA-COMP:14568"/>
        <dbReference type="Rhea" id="RHEA-COMP:14569"/>
        <dbReference type="ChEBI" id="CHEBI:15378"/>
        <dbReference type="ChEBI" id="CHEBI:17319"/>
        <dbReference type="ChEBI" id="CHEBI:29034"/>
        <dbReference type="ChEBI" id="CHEBI:29919"/>
        <dbReference type="ChEBI" id="CHEBI:33722"/>
        <dbReference type="ChEBI" id="CHEBI:33737"/>
        <dbReference type="ChEBI" id="CHEBI:33738"/>
        <dbReference type="ChEBI" id="CHEBI:57844"/>
        <dbReference type="ChEBI" id="CHEBI:59789"/>
        <dbReference type="ChEBI" id="CHEBI:78809"/>
        <dbReference type="ChEBI" id="CHEBI:83100"/>
        <dbReference type="EC" id="2.8.1.8"/>
    </reaction>
</comment>
<dbReference type="Pfam" id="PF04055">
    <property type="entry name" value="Radical_SAM"/>
    <property type="match status" value="1"/>
</dbReference>
<keyword evidence="1 8" id="KW-0004">4Fe-4S</keyword>
<dbReference type="Gene3D" id="3.20.20.70">
    <property type="entry name" value="Aldolase class I"/>
    <property type="match status" value="1"/>
</dbReference>
<dbReference type="InterPro" id="IPR006638">
    <property type="entry name" value="Elp3/MiaA/NifB-like_rSAM"/>
</dbReference>
<keyword evidence="2 8" id="KW-0808">Transferase</keyword>
<dbReference type="PROSITE" id="PS51918">
    <property type="entry name" value="RADICAL_SAM"/>
    <property type="match status" value="1"/>
</dbReference>
<sequence>MTVPQKIDFNKPVWLRKKLSNTAQKDMEQLLKDGGLHTICQEAKCPNISECFSKKNATFLILGDTCTRRCTYCNVKTGKPDGVNEDEIEQVTIAVQKLGLKFVVITSPARDDLDDGGALQFYKVTKNILENTTDAQVELLIPDFKGKIESIQKVVDSGAVIIGHNIETVPRLYRVRRNATYERSLEVLQKIKELGGDAVKTKSALMVGLGETEEEMVQVFKDLIAVGCKFLSIGQYLAPSGDYEKVIEFVKPEQFERYKTLALDLGFEFVHSTPYARSSYLAHEYLSNNKNNNLIKG</sequence>
<feature type="binding site" evidence="8">
    <location>
        <position position="70"/>
    </location>
    <ligand>
        <name>[4Fe-4S] cluster</name>
        <dbReference type="ChEBI" id="CHEBI:49883"/>
        <label>2</label>
        <note>4Fe-4S-S-AdoMet</note>
    </ligand>
</feature>
<keyword evidence="8" id="KW-0963">Cytoplasm</keyword>
<organism evidence="10 11">
    <name type="scientific">Arcobacter venerupis</name>
    <dbReference type="NCBI Taxonomy" id="1054033"/>
    <lineage>
        <taxon>Bacteria</taxon>
        <taxon>Pseudomonadati</taxon>
        <taxon>Campylobacterota</taxon>
        <taxon>Epsilonproteobacteria</taxon>
        <taxon>Campylobacterales</taxon>
        <taxon>Arcobacteraceae</taxon>
        <taxon>Arcobacter</taxon>
    </lineage>
</organism>
<comment type="similarity">
    <text evidence="8">Belongs to the radical SAM superfamily. Lipoyl synthase family.</text>
</comment>
<dbReference type="GO" id="GO:0046872">
    <property type="term" value="F:metal ion binding"/>
    <property type="evidence" value="ECO:0007669"/>
    <property type="project" value="UniProtKB-KW"/>
</dbReference>
<dbReference type="EMBL" id="CP053840">
    <property type="protein sequence ID" value="QKF67442.1"/>
    <property type="molecule type" value="Genomic_DNA"/>
</dbReference>
<dbReference type="NCBIfam" id="NF009544">
    <property type="entry name" value="PRK12928.1"/>
    <property type="match status" value="1"/>
</dbReference>
<evidence type="ECO:0000256" key="3">
    <source>
        <dbReference type="ARBA" id="ARBA00022691"/>
    </source>
</evidence>
<dbReference type="SMART" id="SM00729">
    <property type="entry name" value="Elp3"/>
    <property type="match status" value="1"/>
</dbReference>
<dbReference type="Proteomes" id="UP000503482">
    <property type="component" value="Chromosome"/>
</dbReference>
<feature type="binding site" evidence="8">
    <location>
        <position position="45"/>
    </location>
    <ligand>
        <name>[4Fe-4S] cluster</name>
        <dbReference type="ChEBI" id="CHEBI:49883"/>
        <label>1</label>
    </ligand>
</feature>
<comment type="pathway">
    <text evidence="8">Protein modification; protein lipoylation via endogenous pathway; protein N(6)-(lipoyl)lysine from octanoyl-[acyl-carrier-protein]: step 2/2.</text>
</comment>
<comment type="subcellular location">
    <subcellularLocation>
        <location evidence="8">Cytoplasm</location>
    </subcellularLocation>
</comment>
<dbReference type="KEGG" id="avp:AVENP_1901"/>
<keyword evidence="4 8" id="KW-0479">Metal-binding</keyword>
<feature type="domain" description="Radical SAM core" evidence="9">
    <location>
        <begin position="52"/>
        <end position="268"/>
    </location>
</feature>
<dbReference type="GO" id="GO:0016992">
    <property type="term" value="F:lipoate synthase activity"/>
    <property type="evidence" value="ECO:0007669"/>
    <property type="project" value="UniProtKB-UniRule"/>
</dbReference>
<dbReference type="HAMAP" id="MF_00206">
    <property type="entry name" value="Lipoyl_synth"/>
    <property type="match status" value="1"/>
</dbReference>
<evidence type="ECO:0000256" key="8">
    <source>
        <dbReference type="HAMAP-Rule" id="MF_00206"/>
    </source>
</evidence>
<evidence type="ECO:0000256" key="4">
    <source>
        <dbReference type="ARBA" id="ARBA00022723"/>
    </source>
</evidence>
<dbReference type="SUPFAM" id="SSF102114">
    <property type="entry name" value="Radical SAM enzymes"/>
    <property type="match status" value="1"/>
</dbReference>
<feature type="binding site" evidence="8">
    <location>
        <position position="51"/>
    </location>
    <ligand>
        <name>[4Fe-4S] cluster</name>
        <dbReference type="ChEBI" id="CHEBI:49883"/>
        <label>1</label>
    </ligand>
</feature>
<dbReference type="NCBIfam" id="NF004019">
    <property type="entry name" value="PRK05481.1"/>
    <property type="match status" value="1"/>
</dbReference>
<reference evidence="10 11" key="1">
    <citation type="submission" date="2020-05" db="EMBL/GenBank/DDBJ databases">
        <title>Complete genome sequencing of Campylobacter and Arcobacter type strains.</title>
        <authorList>
            <person name="Miller W.G."/>
            <person name="Yee E."/>
        </authorList>
    </citation>
    <scope>NUCLEOTIDE SEQUENCE [LARGE SCALE GENOMIC DNA]</scope>
    <source>
        <strain evidence="10 11">LMG 26156</strain>
    </source>
</reference>
<evidence type="ECO:0000313" key="10">
    <source>
        <dbReference type="EMBL" id="QKF67442.1"/>
    </source>
</evidence>
<evidence type="ECO:0000256" key="5">
    <source>
        <dbReference type="ARBA" id="ARBA00023004"/>
    </source>
</evidence>
<evidence type="ECO:0000259" key="9">
    <source>
        <dbReference type="PROSITE" id="PS51918"/>
    </source>
</evidence>
<evidence type="ECO:0000256" key="7">
    <source>
        <dbReference type="ARBA" id="ARBA00047326"/>
    </source>
</evidence>
<dbReference type="InterPro" id="IPR013785">
    <property type="entry name" value="Aldolase_TIM"/>
</dbReference>
<proteinExistence type="inferred from homology"/>
<dbReference type="InterPro" id="IPR058240">
    <property type="entry name" value="rSAM_sf"/>
</dbReference>
<feature type="binding site" evidence="8">
    <location>
        <position position="40"/>
    </location>
    <ligand>
        <name>[4Fe-4S] cluster</name>
        <dbReference type="ChEBI" id="CHEBI:49883"/>
        <label>1</label>
    </ligand>
</feature>
<keyword evidence="11" id="KW-1185">Reference proteome</keyword>
<evidence type="ECO:0000313" key="11">
    <source>
        <dbReference type="Proteomes" id="UP000503482"/>
    </source>
</evidence>
<dbReference type="GO" id="GO:0051539">
    <property type="term" value="F:4 iron, 4 sulfur cluster binding"/>
    <property type="evidence" value="ECO:0007669"/>
    <property type="project" value="UniProtKB-UniRule"/>
</dbReference>
<dbReference type="SFLD" id="SFLDS00029">
    <property type="entry name" value="Radical_SAM"/>
    <property type="match status" value="1"/>
</dbReference>
<dbReference type="PANTHER" id="PTHR10949:SF0">
    <property type="entry name" value="LIPOYL SYNTHASE, MITOCHONDRIAL"/>
    <property type="match status" value="1"/>
</dbReference>
<gene>
    <name evidence="8 10" type="primary">lipA</name>
    <name evidence="10" type="ORF">AVENP_1901</name>
</gene>
<protein>
    <recommendedName>
        <fullName evidence="8">Lipoyl synthase</fullName>
        <ecNumber evidence="8">2.8.1.8</ecNumber>
    </recommendedName>
    <alternativeName>
        <fullName evidence="8">Lip-syn</fullName>
        <shortName evidence="8">LS</shortName>
    </alternativeName>
    <alternativeName>
        <fullName evidence="8">Lipoate synthase</fullName>
    </alternativeName>
    <alternativeName>
        <fullName evidence="8">Lipoic acid synthase</fullName>
    </alternativeName>
    <alternativeName>
        <fullName evidence="8">Sulfur insertion protein LipA</fullName>
    </alternativeName>
</protein>
<dbReference type="GO" id="GO:0005737">
    <property type="term" value="C:cytoplasm"/>
    <property type="evidence" value="ECO:0007669"/>
    <property type="project" value="UniProtKB-SubCell"/>
</dbReference>
<keyword evidence="3 8" id="KW-0949">S-adenosyl-L-methionine</keyword>
<name>A0AAE7BBQ5_9BACT</name>
<keyword evidence="6 8" id="KW-0411">Iron-sulfur</keyword>
<keyword evidence="5 8" id="KW-0408">Iron</keyword>
<evidence type="ECO:0000256" key="1">
    <source>
        <dbReference type="ARBA" id="ARBA00022485"/>
    </source>
</evidence>
<dbReference type="EC" id="2.8.1.8" evidence="8"/>
<dbReference type="PANTHER" id="PTHR10949">
    <property type="entry name" value="LIPOYL SYNTHASE"/>
    <property type="match status" value="1"/>
</dbReference>
<feature type="binding site" evidence="8">
    <location>
        <position position="73"/>
    </location>
    <ligand>
        <name>[4Fe-4S] cluster</name>
        <dbReference type="ChEBI" id="CHEBI:49883"/>
        <label>2</label>
        <note>4Fe-4S-S-AdoMet</note>
    </ligand>
</feature>
<feature type="binding site" evidence="8">
    <location>
        <position position="279"/>
    </location>
    <ligand>
        <name>[4Fe-4S] cluster</name>
        <dbReference type="ChEBI" id="CHEBI:49883"/>
        <label>1</label>
    </ligand>
</feature>
<accession>A0AAE7BBQ5</accession>
<dbReference type="InterPro" id="IPR003698">
    <property type="entry name" value="Lipoyl_synth"/>
</dbReference>
<dbReference type="InterPro" id="IPR007197">
    <property type="entry name" value="rSAM"/>
</dbReference>
<evidence type="ECO:0000256" key="6">
    <source>
        <dbReference type="ARBA" id="ARBA00023014"/>
    </source>
</evidence>
<dbReference type="CDD" id="cd01335">
    <property type="entry name" value="Radical_SAM"/>
    <property type="match status" value="1"/>
</dbReference>
<dbReference type="RefSeq" id="WP_128357990.1">
    <property type="nucleotide sequence ID" value="NZ_CP053840.1"/>
</dbReference>